<name>A0A4Y1QVT8_PRUDU</name>
<organism evidence="2">
    <name type="scientific">Prunus dulcis</name>
    <name type="common">Almond</name>
    <name type="synonym">Amygdalus dulcis</name>
    <dbReference type="NCBI Taxonomy" id="3755"/>
    <lineage>
        <taxon>Eukaryota</taxon>
        <taxon>Viridiplantae</taxon>
        <taxon>Streptophyta</taxon>
        <taxon>Embryophyta</taxon>
        <taxon>Tracheophyta</taxon>
        <taxon>Spermatophyta</taxon>
        <taxon>Magnoliopsida</taxon>
        <taxon>eudicotyledons</taxon>
        <taxon>Gunneridae</taxon>
        <taxon>Pentapetalae</taxon>
        <taxon>rosids</taxon>
        <taxon>fabids</taxon>
        <taxon>Rosales</taxon>
        <taxon>Rosaceae</taxon>
        <taxon>Amygdaloideae</taxon>
        <taxon>Amygdaleae</taxon>
        <taxon>Prunus</taxon>
    </lineage>
</organism>
<proteinExistence type="predicted"/>
<accession>A0A4Y1QVT8</accession>
<sequence length="102" mass="11402">MVSPSRQQLYQSLAQHTVLCLRRLVGKTHLISDSGRGFKLENPRELESEHFGRAEEDEKNGNEEGKQFGGKKGGSVKQWNPPDLNSEEPTTLPFYPCSSPTS</sequence>
<feature type="compositionally biased region" description="Basic and acidic residues" evidence="1">
    <location>
        <begin position="36"/>
        <end position="66"/>
    </location>
</feature>
<dbReference type="AlphaFoldDB" id="A0A4Y1QVT8"/>
<protein>
    <submittedName>
        <fullName evidence="2">Aldehyde dehydrogenase 6B2</fullName>
    </submittedName>
</protein>
<evidence type="ECO:0000256" key="1">
    <source>
        <dbReference type="SAM" id="MobiDB-lite"/>
    </source>
</evidence>
<dbReference type="EMBL" id="AP019297">
    <property type="protein sequence ID" value="BBG95917.1"/>
    <property type="molecule type" value="Genomic_DNA"/>
</dbReference>
<evidence type="ECO:0000313" key="2">
    <source>
        <dbReference type="EMBL" id="BBG95917.1"/>
    </source>
</evidence>
<feature type="region of interest" description="Disordered" evidence="1">
    <location>
        <begin position="32"/>
        <end position="102"/>
    </location>
</feature>
<reference evidence="2" key="1">
    <citation type="journal article" date="2019" name="Science">
        <title>Mutation of a bHLH transcription factor allowed almond domestication.</title>
        <authorList>
            <person name="Sanchez-Perez R."/>
            <person name="Pavan S."/>
            <person name="Mazzeo R."/>
            <person name="Moldovan C."/>
            <person name="Aiese Cigliano R."/>
            <person name="Del Cueto J."/>
            <person name="Ricciardi F."/>
            <person name="Lotti C."/>
            <person name="Ricciardi L."/>
            <person name="Dicenta F."/>
            <person name="Lopez-Marques R.L."/>
            <person name="Lindberg Moller B."/>
        </authorList>
    </citation>
    <scope>NUCLEOTIDE SEQUENCE</scope>
</reference>
<gene>
    <name evidence="2" type="ORF">Prudu_004580</name>
</gene>